<feature type="transmembrane region" description="Helical" evidence="1">
    <location>
        <begin position="70"/>
        <end position="96"/>
    </location>
</feature>
<evidence type="ECO:0000313" key="3">
    <source>
        <dbReference type="Proteomes" id="UP000034954"/>
    </source>
</evidence>
<dbReference type="AlphaFoldDB" id="A0A0M2UXV7"/>
<keyword evidence="1" id="KW-1133">Transmembrane helix</keyword>
<dbReference type="Pfam" id="PF04246">
    <property type="entry name" value="RseC_MucC"/>
    <property type="match status" value="1"/>
</dbReference>
<proteinExistence type="predicted"/>
<organism evidence="2 3">
    <name type="scientific">Candidatus Brocadia fulgida</name>
    <dbReference type="NCBI Taxonomy" id="380242"/>
    <lineage>
        <taxon>Bacteria</taxon>
        <taxon>Pseudomonadati</taxon>
        <taxon>Planctomycetota</taxon>
        <taxon>Candidatus Brocadiia</taxon>
        <taxon>Candidatus Brocadiales</taxon>
        <taxon>Candidatus Brocadiaceae</taxon>
        <taxon>Candidatus Brocadia</taxon>
    </lineage>
</organism>
<feature type="transmembrane region" description="Helical" evidence="1">
    <location>
        <begin position="102"/>
        <end position="118"/>
    </location>
</feature>
<keyword evidence="3" id="KW-1185">Reference proteome</keyword>
<protein>
    <submittedName>
        <fullName evidence="2">Uncharacterized protein</fullName>
    </submittedName>
</protein>
<dbReference type="Proteomes" id="UP000034954">
    <property type="component" value="Unassembled WGS sequence"/>
</dbReference>
<keyword evidence="1" id="KW-0812">Transmembrane</keyword>
<reference evidence="2 3" key="1">
    <citation type="journal article" date="2013" name="BMC Microbiol.">
        <title>Identification of the type II cytochrome c maturation pathway in anammox bacteria by comparative genomics.</title>
        <authorList>
            <person name="Ferousi C."/>
            <person name="Speth D.R."/>
            <person name="Reimann J."/>
            <person name="Op den Camp H.J."/>
            <person name="Allen J.W."/>
            <person name="Keltjens J.T."/>
            <person name="Jetten M.S."/>
        </authorList>
    </citation>
    <scope>NUCLEOTIDE SEQUENCE [LARGE SCALE GENOMIC DNA]</scope>
    <source>
        <strain evidence="2">RU1</strain>
    </source>
</reference>
<dbReference type="EMBL" id="LAQJ01000106">
    <property type="protein sequence ID" value="KKO20405.1"/>
    <property type="molecule type" value="Genomic_DNA"/>
</dbReference>
<comment type="caution">
    <text evidence="2">The sequence shown here is derived from an EMBL/GenBank/DDBJ whole genome shotgun (WGS) entry which is preliminary data.</text>
</comment>
<accession>A0A0M2UXV7</accession>
<evidence type="ECO:0000256" key="1">
    <source>
        <dbReference type="SAM" id="Phobius"/>
    </source>
</evidence>
<keyword evidence="1" id="KW-0472">Membrane</keyword>
<name>A0A0M2UXV7_9BACT</name>
<sequence length="137" mass="15516">MQMRGKIISISYDVAEVCIIREKTACENCAACSNKIGVHDMIKVAAIQGLQVGQEVLLRETRNWFTKNKIVFALLAFVFGMIVTEAMSTIVSFGIYRTEIDLLVGGLMTIIMVMVLWIKRPRYFFTIELTERGKDSL</sequence>
<evidence type="ECO:0000313" key="2">
    <source>
        <dbReference type="EMBL" id="KKO20405.1"/>
    </source>
</evidence>
<gene>
    <name evidence="2" type="ORF">BROFUL_00876</name>
</gene>